<evidence type="ECO:0000259" key="12">
    <source>
        <dbReference type="PROSITE" id="PS51434"/>
    </source>
</evidence>
<dbReference type="FunFam" id="1.25.40.690:FF:000003">
    <property type="entry name" value="Nucleoporin SONB, putative"/>
    <property type="match status" value="1"/>
</dbReference>
<dbReference type="OrthoDB" id="3797628at2759"/>
<dbReference type="EMBL" id="NCSJ02000387">
    <property type="protein sequence ID" value="RFU24917.1"/>
    <property type="molecule type" value="Genomic_DNA"/>
</dbReference>
<keyword evidence="7" id="KW-0653">Protein transport</keyword>
<dbReference type="STRING" id="5539.A0A3E2GV66"/>
<dbReference type="Pfam" id="PF12110">
    <property type="entry name" value="Nup96"/>
    <property type="match status" value="1"/>
</dbReference>
<comment type="similarity">
    <text evidence="2">Belongs to the nucleoporin GLFG family.</text>
</comment>
<dbReference type="Pfam" id="PF13634">
    <property type="entry name" value="Nucleoporin_FG"/>
    <property type="match status" value="2"/>
</dbReference>
<keyword evidence="4" id="KW-0677">Repeat</keyword>
<reference evidence="13 14" key="1">
    <citation type="submission" date="2018-05" db="EMBL/GenBank/DDBJ databases">
        <title>Draft genome sequence of Scytalidium lignicola DSM 105466, a ubiquitous saprotrophic fungus.</title>
        <authorList>
            <person name="Buettner E."/>
            <person name="Gebauer A.M."/>
            <person name="Hofrichter M."/>
            <person name="Liers C."/>
            <person name="Kellner H."/>
        </authorList>
    </citation>
    <scope>NUCLEOTIDE SEQUENCE [LARGE SCALE GENOMIC DNA]</scope>
    <source>
        <strain evidence="13 14">DSM 105466</strain>
    </source>
</reference>
<feature type="compositionally biased region" description="Low complexity" evidence="11">
    <location>
        <begin position="567"/>
        <end position="587"/>
    </location>
</feature>
<evidence type="ECO:0000256" key="8">
    <source>
        <dbReference type="ARBA" id="ARBA00023010"/>
    </source>
</evidence>
<dbReference type="InterPro" id="IPR036903">
    <property type="entry name" value="Nup98_auto-Pept-S59_dom_sf"/>
</dbReference>
<dbReference type="Gene3D" id="1.10.10.2360">
    <property type="match status" value="1"/>
</dbReference>
<feature type="compositionally biased region" description="Polar residues" evidence="11">
    <location>
        <begin position="430"/>
        <end position="439"/>
    </location>
</feature>
<feature type="region of interest" description="Disordered" evidence="11">
    <location>
        <begin position="1096"/>
        <end position="1123"/>
    </location>
</feature>
<evidence type="ECO:0000256" key="1">
    <source>
        <dbReference type="ARBA" id="ARBA00004567"/>
    </source>
</evidence>
<dbReference type="GO" id="GO:0003723">
    <property type="term" value="F:RNA binding"/>
    <property type="evidence" value="ECO:0007669"/>
    <property type="project" value="TreeGrafter"/>
</dbReference>
<dbReference type="GO" id="GO:0006606">
    <property type="term" value="P:protein import into nucleus"/>
    <property type="evidence" value="ECO:0007669"/>
    <property type="project" value="TreeGrafter"/>
</dbReference>
<feature type="compositionally biased region" description="Polar residues" evidence="11">
    <location>
        <begin position="476"/>
        <end position="490"/>
    </location>
</feature>
<dbReference type="GO" id="GO:0017056">
    <property type="term" value="F:structural constituent of nuclear pore"/>
    <property type="evidence" value="ECO:0007669"/>
    <property type="project" value="InterPro"/>
</dbReference>
<sequence length="1987" mass="211802">MSGFGGFGGFGQNTQQQQQQQQPQQQSSSFGGFGTNTNTNTGFGSSTNTGFGASNTTGGGLFGSTGTSGFGSGGGFGTNTSTGFGAQKPGAFGAPATTGGGLFGSNTATAGTSTGFGGFGTNTTSSPFGTGSTGGGLFGASKPAFGSTSTNTTTNPFGSATTGFGGGTPSTFGSAPASTALGGAVGEASGTGSVQFQATVEKEPGGASNQQNSYQNICFQPAYQKWSPEELRLADYAQGRRYGTSGAFGNTSFGGFGGTNTTNTGFGSGTTGTGTGGLFGANTATSSPFSQNQQTNTAFGSNNTGSLFGQKPSTGLFGGTTTTTQSPFGGTNTSTAFGTNANTSSTLFGNNTTANKPFSFGTSQAPSTSGGFGTAGTTTAFGGGGSLFGGNQQQNTASPFGGAQQQPASNPFGGGFGANTNQPQQQQQQSGSLFGNAAQQKPAGGLFGAPAPTAGGLFGNTPQPAAGGGLFGASQPAANTNPFGNTSNTQGTSLFGGNKLTTPSTGGLFGGAPQNTNTGGLFGNLNNNQNQTQQNAGSLFGAANNQAQKPALFGSQPASTGLFGSTGNQQQGSSLFGGQQQQPQNSLLGGGSFFGNNAQPQQQTPQSLTASISDNAAYGTASLFSNLAATQVNNPGPIATPLSSSVKQKKTPVLPMYRLNPASSSRLSTPQKRGFGFSYTTYGTPGSTSSSSSTPSNFNSSLFGGSLGRSLGKSVSQSNLRRSLSTEDSILAPGAFSATSSTRNYGSTGSMKKLVINRGIRSDLFTPPTPPQQSPQTGILKKRVSFESSSMQGNANGVQNGTSSLKQVQNHAEPSSEELGYLRPRPNTNGSDTNGTASPPEMEQVKGNELAVIEEDASTQATQNGHTTPVSREDPEPGQYWMKPTKEEIQGMNRVQRQKVTRFTVGRDGVGEVTFNVPVDLTNINLDEIFDDMVVLLPRSCTVYPNPSKKPPMGKGLNVPSTISLKNSWPRGKDKRTPTGEKAGPRVQKHIERLKRVADTNFVNYEADTGVWTFTVEHFTTYGLDYDEEDEGDGANELGQNTLSVLPGTPTPRGRPLHSEQFEESFVSASQLSPTESDPDDTFDFKRRRILPGAFDNGGYVEDKGMEDEEQQGPPFLDDRSVGSLSDNAVEEPMDQDDVFVDDESVSIVDQEMAGAYPEADNTAEHEDDSHNDEIDMDETPGGIMRARMRTSKSLGSPIKRKFKAGDDWTSALQTTISPQKQDRAQLKSMMEIQENESRSAEPASVVRNRVISDGRGFATSIDLMNSLFGQPKSPTKVQKTPAKSQGFEFPYELKSKTGDDLSKMSETERAFHDSMKPSWSYDGTLVYSTCPDANAFGRSSRRAREKDGLLIIQKGGVVSESRDIRFAKFSNESSANLLKKQKSFTSIEDSNGVPQASLLKTVSFSDFFDNNARDPAAMHEKIVWELASVLFDEIVIPNELDHILNAKNRLRKANLSDFWQKLVDHSSAQQVAMAKSNEEKAIACLAGRRIPDACSYLASGKDFHLATLVALIGSNDGMRKDMREQLNEWRKSRVLSEFNQPIRAIYEILAGNVCVCEGSKGPAEDRIESFTISKRFGLDWREAFGLRLWYAIHTNSDIEAAVKMFDEDLLQEKETARPITWYAEQKIPTLWKDLELEKRKDLLWGLLKIYALPDTDLDAVLSPENSQLSPLDYRLSWQLRCALTSFGVIEARDNANDKADQSTLSFAAQLTSEGSWLDATFVLLHLSSTDARKTAIQNHLAHHASRIGSADSQNFITLTQEFKIPQAWIWEAKALYMRSVKQDSKGEVECLIQAASFDEAHRTFAKKVAPTLIIEQDYAALRVLLNGFHGKENSILEWHLGGEIYQDFLTLIDSQKKSHAVDDLVLERLLAGLPAVANEVNHPDFLEKVAIQLISEDVAKTVVNNGKRGEKANLAKVLRLPLTEDKYLQHTVELSLEYYRNVIAAPGLVTWMGWDVRRAVGGNEEGNLDSLQSIYEGMGSKTMGSE</sequence>
<dbReference type="InterPro" id="IPR025574">
    <property type="entry name" value="Nucleoporin_FG_rpt"/>
</dbReference>
<comment type="subcellular location">
    <subcellularLocation>
        <location evidence="1">Nucleus</location>
        <location evidence="1">Nuclear pore complex</location>
    </subcellularLocation>
</comment>
<dbReference type="Gene3D" id="3.30.1610.10">
    <property type="entry name" value="Peptidase S59, nucleoporin"/>
    <property type="match status" value="1"/>
</dbReference>
<feature type="compositionally biased region" description="Low complexity" evidence="11">
    <location>
        <begin position="12"/>
        <end position="53"/>
    </location>
</feature>
<feature type="region of interest" description="Disordered" evidence="11">
    <location>
        <begin position="277"/>
        <end position="337"/>
    </location>
</feature>
<feature type="region of interest" description="Disordered" evidence="11">
    <location>
        <begin position="947"/>
        <end position="986"/>
    </location>
</feature>
<organism evidence="13 14">
    <name type="scientific">Scytalidium lignicola</name>
    <name type="common">Hyphomycete</name>
    <dbReference type="NCBI Taxonomy" id="5539"/>
    <lineage>
        <taxon>Eukaryota</taxon>
        <taxon>Fungi</taxon>
        <taxon>Dikarya</taxon>
        <taxon>Ascomycota</taxon>
        <taxon>Pezizomycotina</taxon>
        <taxon>Leotiomycetes</taxon>
        <taxon>Leotiomycetes incertae sedis</taxon>
        <taxon>Scytalidium</taxon>
    </lineage>
</organism>
<dbReference type="GO" id="GO:0006405">
    <property type="term" value="P:RNA export from nucleus"/>
    <property type="evidence" value="ECO:0007669"/>
    <property type="project" value="TreeGrafter"/>
</dbReference>
<keyword evidence="6" id="KW-0509">mRNA transport</keyword>
<evidence type="ECO:0000256" key="3">
    <source>
        <dbReference type="ARBA" id="ARBA00022448"/>
    </source>
</evidence>
<feature type="non-terminal residue" evidence="13">
    <location>
        <position position="1987"/>
    </location>
</feature>
<feature type="compositionally biased region" description="Polar residues" evidence="11">
    <location>
        <begin position="826"/>
        <end position="837"/>
    </location>
</feature>
<proteinExistence type="inferred from homology"/>
<protein>
    <recommendedName>
        <fullName evidence="12">Peptidase S59 domain-containing protein</fullName>
    </recommendedName>
</protein>
<keyword evidence="10" id="KW-0539">Nucleus</keyword>
<dbReference type="GO" id="GO:0000973">
    <property type="term" value="P:post-transcriptional tethering of RNA polymerase II gene DNA at nuclear periphery"/>
    <property type="evidence" value="ECO:0007669"/>
    <property type="project" value="TreeGrafter"/>
</dbReference>
<feature type="region of interest" description="Disordered" evidence="11">
    <location>
        <begin position="857"/>
        <end position="879"/>
    </location>
</feature>
<feature type="region of interest" description="Disordered" evidence="11">
    <location>
        <begin position="1025"/>
        <end position="1058"/>
    </location>
</feature>
<feature type="region of interest" description="Disordered" evidence="11">
    <location>
        <begin position="358"/>
        <end position="490"/>
    </location>
</feature>
<feature type="region of interest" description="Disordered" evidence="11">
    <location>
        <begin position="678"/>
        <end position="698"/>
    </location>
</feature>
<feature type="domain" description="Peptidase S59" evidence="12">
    <location>
        <begin position="877"/>
        <end position="1019"/>
    </location>
</feature>
<evidence type="ECO:0000256" key="5">
    <source>
        <dbReference type="ARBA" id="ARBA00022813"/>
    </source>
</evidence>
<keyword evidence="5" id="KW-0068">Autocatalytic cleavage</keyword>
<evidence type="ECO:0000313" key="14">
    <source>
        <dbReference type="Proteomes" id="UP000258309"/>
    </source>
</evidence>
<dbReference type="GO" id="GO:0051028">
    <property type="term" value="P:mRNA transport"/>
    <property type="evidence" value="ECO:0007669"/>
    <property type="project" value="UniProtKB-KW"/>
</dbReference>
<feature type="compositionally biased region" description="Polar residues" evidence="11">
    <location>
        <begin position="286"/>
        <end position="307"/>
    </location>
</feature>
<evidence type="ECO:0000256" key="9">
    <source>
        <dbReference type="ARBA" id="ARBA00023132"/>
    </source>
</evidence>
<feature type="region of interest" description="Disordered" evidence="11">
    <location>
        <begin position="1157"/>
        <end position="1180"/>
    </location>
</feature>
<dbReference type="Pfam" id="PF04096">
    <property type="entry name" value="Nucleoporin2"/>
    <property type="match status" value="1"/>
</dbReference>
<dbReference type="InterPro" id="IPR021967">
    <property type="entry name" value="Nup98_C"/>
</dbReference>
<keyword evidence="14" id="KW-1185">Reference proteome</keyword>
<dbReference type="InterPro" id="IPR037665">
    <property type="entry name" value="Nucleoporin_S59-like"/>
</dbReference>
<feature type="compositionally biased region" description="Basic and acidic residues" evidence="11">
    <location>
        <begin position="1163"/>
        <end position="1174"/>
    </location>
</feature>
<dbReference type="GO" id="GO:0008139">
    <property type="term" value="F:nuclear localization sequence binding"/>
    <property type="evidence" value="ECO:0007669"/>
    <property type="project" value="TreeGrafter"/>
</dbReference>
<name>A0A3E2GV66_SCYLI</name>
<feature type="non-terminal residue" evidence="13">
    <location>
        <position position="1"/>
    </location>
</feature>
<evidence type="ECO:0000256" key="11">
    <source>
        <dbReference type="SAM" id="MobiDB-lite"/>
    </source>
</evidence>
<dbReference type="PROSITE" id="PS51434">
    <property type="entry name" value="NUP_C"/>
    <property type="match status" value="1"/>
</dbReference>
<evidence type="ECO:0000256" key="6">
    <source>
        <dbReference type="ARBA" id="ARBA00022816"/>
    </source>
</evidence>
<keyword evidence="3" id="KW-0813">Transport</keyword>
<feature type="compositionally biased region" description="Polar residues" evidence="11">
    <location>
        <begin position="858"/>
        <end position="870"/>
    </location>
</feature>
<feature type="compositionally biased region" description="Low complexity" evidence="11">
    <location>
        <begin position="312"/>
        <end position="333"/>
    </location>
</feature>
<feature type="region of interest" description="Disordered" evidence="11">
    <location>
        <begin position="552"/>
        <end position="608"/>
    </location>
</feature>
<feature type="compositionally biased region" description="Polar residues" evidence="11">
    <location>
        <begin position="556"/>
        <end position="566"/>
    </location>
</feature>
<evidence type="ECO:0000256" key="4">
    <source>
        <dbReference type="ARBA" id="ARBA00022737"/>
    </source>
</evidence>
<dbReference type="InterPro" id="IPR007230">
    <property type="entry name" value="Nup98_auto-Pept-S59_dom"/>
</dbReference>
<evidence type="ECO:0000256" key="2">
    <source>
        <dbReference type="ARBA" id="ARBA00008926"/>
    </source>
</evidence>
<dbReference type="OMA" id="PMGKGLN"/>
<feature type="region of interest" description="Disordered" evidence="11">
    <location>
        <begin position="787"/>
        <end position="845"/>
    </location>
</feature>
<dbReference type="PANTHER" id="PTHR23198:SF6">
    <property type="entry name" value="NUCLEAR PORE COMPLEX PROTEIN NUP98-NUP96"/>
    <property type="match status" value="1"/>
</dbReference>
<dbReference type="PANTHER" id="PTHR23198">
    <property type="entry name" value="NUCLEOPORIN"/>
    <property type="match status" value="1"/>
</dbReference>
<feature type="compositionally biased region" description="Polar residues" evidence="11">
    <location>
        <begin position="391"/>
        <end position="409"/>
    </location>
</feature>
<feature type="compositionally biased region" description="Polar residues" evidence="11">
    <location>
        <begin position="787"/>
        <end position="813"/>
    </location>
</feature>
<dbReference type="FunFam" id="3.30.1610.10:FF:000003">
    <property type="entry name" value="Nucleoporin SONB, putative"/>
    <property type="match status" value="1"/>
</dbReference>
<keyword evidence="9" id="KW-0906">Nuclear pore complex</keyword>
<comment type="caution">
    <text evidence="13">The sequence shown here is derived from an EMBL/GenBank/DDBJ whole genome shotgun (WGS) entry which is preliminary data.</text>
</comment>
<dbReference type="GO" id="GO:0044614">
    <property type="term" value="C:nuclear pore cytoplasmic filaments"/>
    <property type="evidence" value="ECO:0007669"/>
    <property type="project" value="TreeGrafter"/>
</dbReference>
<evidence type="ECO:0000256" key="10">
    <source>
        <dbReference type="ARBA" id="ARBA00023242"/>
    </source>
</evidence>
<feature type="compositionally biased region" description="Gly residues" evidence="11">
    <location>
        <begin position="1"/>
        <end position="11"/>
    </location>
</feature>
<feature type="compositionally biased region" description="Polar residues" evidence="11">
    <location>
        <begin position="146"/>
        <end position="155"/>
    </location>
</feature>
<gene>
    <name evidence="13" type="ORF">B7463_g11421</name>
</gene>
<feature type="region of interest" description="Disordered" evidence="11">
    <location>
        <begin position="143"/>
        <end position="171"/>
    </location>
</feature>
<dbReference type="Proteomes" id="UP000258309">
    <property type="component" value="Unassembled WGS sequence"/>
</dbReference>
<evidence type="ECO:0000313" key="13">
    <source>
        <dbReference type="EMBL" id="RFU24917.1"/>
    </source>
</evidence>
<dbReference type="Gene3D" id="1.25.40.690">
    <property type="match status" value="1"/>
</dbReference>
<evidence type="ECO:0000256" key="7">
    <source>
        <dbReference type="ARBA" id="ARBA00022927"/>
    </source>
</evidence>
<dbReference type="GO" id="GO:0034398">
    <property type="term" value="P:telomere tethering at nuclear periphery"/>
    <property type="evidence" value="ECO:0007669"/>
    <property type="project" value="TreeGrafter"/>
</dbReference>
<feature type="compositionally biased region" description="Polar residues" evidence="11">
    <location>
        <begin position="594"/>
        <end position="608"/>
    </location>
</feature>
<accession>A0A3E2GV66</accession>
<feature type="region of interest" description="Disordered" evidence="11">
    <location>
        <begin position="1"/>
        <end position="53"/>
    </location>
</feature>
<keyword evidence="8" id="KW-0811">Translocation</keyword>
<dbReference type="SUPFAM" id="SSF82215">
    <property type="entry name" value="C-terminal autoproteolytic domain of nucleoporin nup98"/>
    <property type="match status" value="1"/>
</dbReference>
<feature type="compositionally biased region" description="Acidic residues" evidence="11">
    <location>
        <begin position="1025"/>
        <end position="1034"/>
    </location>
</feature>